<dbReference type="EMBL" id="BMZB01000001">
    <property type="protein sequence ID" value="GGZ21467.1"/>
    <property type="molecule type" value="Genomic_DNA"/>
</dbReference>
<dbReference type="Proteomes" id="UP000662572">
    <property type="component" value="Unassembled WGS sequence"/>
</dbReference>
<reference evidence="2" key="2">
    <citation type="submission" date="2020-09" db="EMBL/GenBank/DDBJ databases">
        <authorList>
            <person name="Sun Q."/>
            <person name="Kim S."/>
        </authorList>
    </citation>
    <scope>NUCLEOTIDE SEQUENCE</scope>
    <source>
        <strain evidence="2">KCTC 32296</strain>
    </source>
</reference>
<evidence type="ECO:0000313" key="2">
    <source>
        <dbReference type="EMBL" id="GGZ21467.1"/>
    </source>
</evidence>
<organism evidence="2 3">
    <name type="scientific">Asticcacaulis endophyticus</name>
    <dbReference type="NCBI Taxonomy" id="1395890"/>
    <lineage>
        <taxon>Bacteria</taxon>
        <taxon>Pseudomonadati</taxon>
        <taxon>Pseudomonadota</taxon>
        <taxon>Alphaproteobacteria</taxon>
        <taxon>Caulobacterales</taxon>
        <taxon>Caulobacteraceae</taxon>
        <taxon>Asticcacaulis</taxon>
    </lineage>
</organism>
<proteinExistence type="predicted"/>
<dbReference type="RefSeq" id="WP_189484576.1">
    <property type="nucleotide sequence ID" value="NZ_BMZB01000001.1"/>
</dbReference>
<sequence>MPHPSTPRHSAKSAIPAPNRRAYDDRDNDYVLSYDPRSNARHQRSEDEDYANTLDQDRRSHK</sequence>
<keyword evidence="3" id="KW-1185">Reference proteome</keyword>
<dbReference type="AlphaFoldDB" id="A0A918PTI7"/>
<evidence type="ECO:0000313" key="3">
    <source>
        <dbReference type="Proteomes" id="UP000662572"/>
    </source>
</evidence>
<gene>
    <name evidence="2" type="ORF">GCM10011273_02700</name>
</gene>
<evidence type="ECO:0000256" key="1">
    <source>
        <dbReference type="SAM" id="MobiDB-lite"/>
    </source>
</evidence>
<comment type="caution">
    <text evidence="2">The sequence shown here is derived from an EMBL/GenBank/DDBJ whole genome shotgun (WGS) entry which is preliminary data.</text>
</comment>
<protein>
    <submittedName>
        <fullName evidence="2">Uncharacterized protein</fullName>
    </submittedName>
</protein>
<reference evidence="2" key="1">
    <citation type="journal article" date="2014" name="Int. J. Syst. Evol. Microbiol.">
        <title>Complete genome sequence of Corynebacterium casei LMG S-19264T (=DSM 44701T), isolated from a smear-ripened cheese.</title>
        <authorList>
            <consortium name="US DOE Joint Genome Institute (JGI-PGF)"/>
            <person name="Walter F."/>
            <person name="Albersmeier A."/>
            <person name="Kalinowski J."/>
            <person name="Ruckert C."/>
        </authorList>
    </citation>
    <scope>NUCLEOTIDE SEQUENCE</scope>
    <source>
        <strain evidence="2">KCTC 32296</strain>
    </source>
</reference>
<feature type="region of interest" description="Disordered" evidence="1">
    <location>
        <begin position="1"/>
        <end position="62"/>
    </location>
</feature>
<accession>A0A918PTI7</accession>
<name>A0A918PTI7_9CAUL</name>